<dbReference type="NCBIfam" id="TIGR02473">
    <property type="entry name" value="flagell_FliJ"/>
    <property type="match status" value="1"/>
</dbReference>
<protein>
    <recommendedName>
        <fullName evidence="3">Flagellar FliJ protein</fullName>
    </recommendedName>
</protein>
<organism evidence="12 13">
    <name type="scientific">Caldalkalibacillus uzonensis</name>
    <dbReference type="NCBI Taxonomy" id="353224"/>
    <lineage>
        <taxon>Bacteria</taxon>
        <taxon>Bacillati</taxon>
        <taxon>Bacillota</taxon>
        <taxon>Bacilli</taxon>
        <taxon>Bacillales</taxon>
        <taxon>Bacillaceae</taxon>
        <taxon>Caldalkalibacillus</taxon>
    </lineage>
</organism>
<dbReference type="Pfam" id="PF02050">
    <property type="entry name" value="FliJ"/>
    <property type="match status" value="1"/>
</dbReference>
<keyword evidence="12" id="KW-0969">Cilium</keyword>
<evidence type="ECO:0000256" key="6">
    <source>
        <dbReference type="ARBA" id="ARBA00022500"/>
    </source>
</evidence>
<comment type="caution">
    <text evidence="12">The sequence shown here is derived from an EMBL/GenBank/DDBJ whole genome shotgun (WGS) entry which is preliminary data.</text>
</comment>
<dbReference type="Gene3D" id="1.10.287.1700">
    <property type="match status" value="1"/>
</dbReference>
<keyword evidence="5" id="KW-1003">Cell membrane</keyword>
<proteinExistence type="inferred from homology"/>
<dbReference type="InterPro" id="IPR053716">
    <property type="entry name" value="Flag_assembly_chemotaxis_eff"/>
</dbReference>
<feature type="coiled-coil region" evidence="11">
    <location>
        <begin position="12"/>
        <end position="60"/>
    </location>
</feature>
<evidence type="ECO:0000256" key="10">
    <source>
        <dbReference type="ARBA" id="ARBA00023225"/>
    </source>
</evidence>
<keyword evidence="8" id="KW-0653">Protein transport</keyword>
<evidence type="ECO:0000256" key="5">
    <source>
        <dbReference type="ARBA" id="ARBA00022475"/>
    </source>
</evidence>
<sequence>MAQYNDLWQRLLDVNTKQKEQAQLQLAEAMDRQNQAEERLHKTQQAIEQLNQHMVNQQQQGISSTDLQQFSQYAHYLHSQLMTEQRALLSAKHYTSTIQHRVRQFMTEEKKWLKLKEKQLKAYVLEQRRKEQKETDEVARHKYWGVAALRSEQFDRA</sequence>
<comment type="subcellular location">
    <subcellularLocation>
        <location evidence="1">Cell membrane</location>
        <topology evidence="1">Peripheral membrane protein</topology>
        <orientation evidence="1">Cytoplasmic side</orientation>
    </subcellularLocation>
</comment>
<evidence type="ECO:0000313" key="12">
    <source>
        <dbReference type="EMBL" id="MDQ0337266.1"/>
    </source>
</evidence>
<keyword evidence="13" id="KW-1185">Reference proteome</keyword>
<keyword evidence="9" id="KW-0472">Membrane</keyword>
<dbReference type="InterPro" id="IPR012823">
    <property type="entry name" value="Flagell_FliJ"/>
</dbReference>
<gene>
    <name evidence="12" type="ORF">J2S00_000036</name>
</gene>
<evidence type="ECO:0000256" key="11">
    <source>
        <dbReference type="SAM" id="Coils"/>
    </source>
</evidence>
<dbReference type="RefSeq" id="WP_307334179.1">
    <property type="nucleotide sequence ID" value="NZ_JAUSUQ010000001.1"/>
</dbReference>
<evidence type="ECO:0000256" key="4">
    <source>
        <dbReference type="ARBA" id="ARBA00022448"/>
    </source>
</evidence>
<name>A0ABU0CLH7_9BACI</name>
<evidence type="ECO:0000256" key="2">
    <source>
        <dbReference type="ARBA" id="ARBA00010004"/>
    </source>
</evidence>
<reference evidence="12 13" key="1">
    <citation type="submission" date="2023-07" db="EMBL/GenBank/DDBJ databases">
        <title>Genomic Encyclopedia of Type Strains, Phase IV (KMG-IV): sequencing the most valuable type-strain genomes for metagenomic binning, comparative biology and taxonomic classification.</title>
        <authorList>
            <person name="Goeker M."/>
        </authorList>
    </citation>
    <scope>NUCLEOTIDE SEQUENCE [LARGE SCALE GENOMIC DNA]</scope>
    <source>
        <strain evidence="12 13">DSM 17740</strain>
    </source>
</reference>
<accession>A0ABU0CLH7</accession>
<evidence type="ECO:0000256" key="8">
    <source>
        <dbReference type="ARBA" id="ARBA00022927"/>
    </source>
</evidence>
<evidence type="ECO:0000256" key="7">
    <source>
        <dbReference type="ARBA" id="ARBA00022795"/>
    </source>
</evidence>
<evidence type="ECO:0000256" key="1">
    <source>
        <dbReference type="ARBA" id="ARBA00004413"/>
    </source>
</evidence>
<keyword evidence="6" id="KW-0145">Chemotaxis</keyword>
<keyword evidence="12" id="KW-0282">Flagellum</keyword>
<evidence type="ECO:0000256" key="9">
    <source>
        <dbReference type="ARBA" id="ARBA00023136"/>
    </source>
</evidence>
<keyword evidence="12" id="KW-0966">Cell projection</keyword>
<dbReference type="Proteomes" id="UP001232445">
    <property type="component" value="Unassembled WGS sequence"/>
</dbReference>
<dbReference type="EMBL" id="JAUSUQ010000001">
    <property type="protein sequence ID" value="MDQ0337266.1"/>
    <property type="molecule type" value="Genomic_DNA"/>
</dbReference>
<keyword evidence="11" id="KW-0175">Coiled coil</keyword>
<evidence type="ECO:0000256" key="3">
    <source>
        <dbReference type="ARBA" id="ARBA00020392"/>
    </source>
</evidence>
<evidence type="ECO:0000313" key="13">
    <source>
        <dbReference type="Proteomes" id="UP001232445"/>
    </source>
</evidence>
<keyword evidence="4" id="KW-0813">Transport</keyword>
<keyword evidence="7" id="KW-1005">Bacterial flagellum biogenesis</keyword>
<keyword evidence="10" id="KW-1006">Bacterial flagellum protein export</keyword>
<comment type="similarity">
    <text evidence="2">Belongs to the FliJ family.</text>
</comment>